<organism evidence="1 2">
    <name type="scientific">Phialocephala subalpina</name>
    <dbReference type="NCBI Taxonomy" id="576137"/>
    <lineage>
        <taxon>Eukaryota</taxon>
        <taxon>Fungi</taxon>
        <taxon>Dikarya</taxon>
        <taxon>Ascomycota</taxon>
        <taxon>Pezizomycotina</taxon>
        <taxon>Leotiomycetes</taxon>
        <taxon>Helotiales</taxon>
        <taxon>Mollisiaceae</taxon>
        <taxon>Phialocephala</taxon>
        <taxon>Phialocephala fortinii species complex</taxon>
    </lineage>
</organism>
<gene>
    <name evidence="1" type="ORF">PAC_04095</name>
</gene>
<evidence type="ECO:0000313" key="1">
    <source>
        <dbReference type="EMBL" id="CZR54212.1"/>
    </source>
</evidence>
<dbReference type="OrthoDB" id="10508086at2759"/>
<dbReference type="Proteomes" id="UP000184330">
    <property type="component" value="Unassembled WGS sequence"/>
</dbReference>
<dbReference type="AlphaFoldDB" id="A0A1L7WN80"/>
<keyword evidence="2" id="KW-1185">Reference proteome</keyword>
<dbReference type="EMBL" id="FJOG01000004">
    <property type="protein sequence ID" value="CZR54212.1"/>
    <property type="molecule type" value="Genomic_DNA"/>
</dbReference>
<protein>
    <submittedName>
        <fullName evidence="1">Uncharacterized protein</fullName>
    </submittedName>
</protein>
<evidence type="ECO:0000313" key="2">
    <source>
        <dbReference type="Proteomes" id="UP000184330"/>
    </source>
</evidence>
<accession>A0A1L7WN80</accession>
<sequence length="255" mass="28661">MNILPQPPFYHFRSQRLLAMQHNMAFAYNRNNMTAVQQMFPTGGVQAYANSAGLHPRPEKMLAWDVGAKLGGFDMLKAMGGLHGASLAGFDMLMAKLGIRGMQLRELGLPKAKLGLNSRVSFSCESAEEDEELADDDPYPVVGPSPSPGPVSFILSPWPSWFNFLEGYYYTNSRQSTGLELLAYLRETPSHEALPVHPYIPRIWCRNVGDWRQAWKAGFLLDGRVVSTCVKGWKAYEEEVPQLSHCVFSRRFLET</sequence>
<name>A0A1L7WN80_9HELO</name>
<reference evidence="1 2" key="1">
    <citation type="submission" date="2016-03" db="EMBL/GenBank/DDBJ databases">
        <authorList>
            <person name="Ploux O."/>
        </authorList>
    </citation>
    <scope>NUCLEOTIDE SEQUENCE [LARGE SCALE GENOMIC DNA]</scope>
    <source>
        <strain evidence="1 2">UAMH 11012</strain>
    </source>
</reference>
<proteinExistence type="predicted"/>